<feature type="region of interest" description="Disordered" evidence="1">
    <location>
        <begin position="880"/>
        <end position="914"/>
    </location>
</feature>
<evidence type="ECO:0000259" key="2">
    <source>
        <dbReference type="PROSITE" id="PS50878"/>
    </source>
</evidence>
<protein>
    <recommendedName>
        <fullName evidence="2">Reverse transcriptase domain-containing protein</fullName>
    </recommendedName>
</protein>
<dbReference type="InterPro" id="IPR011989">
    <property type="entry name" value="ARM-like"/>
</dbReference>
<dbReference type="STRING" id="6198.A0A074ZZJ6"/>
<dbReference type="GeneID" id="20315360"/>
<dbReference type="KEGG" id="ovi:T265_01172"/>
<dbReference type="AlphaFoldDB" id="A0A074ZZJ6"/>
<name>A0A074ZZJ6_OPIVI</name>
<dbReference type="InterPro" id="IPR000157">
    <property type="entry name" value="TIR_dom"/>
</dbReference>
<dbReference type="Pfam" id="PF00078">
    <property type="entry name" value="RVT_1"/>
    <property type="match status" value="1"/>
</dbReference>
<dbReference type="InterPro" id="IPR043502">
    <property type="entry name" value="DNA/RNA_pol_sf"/>
</dbReference>
<reference evidence="3 4" key="1">
    <citation type="submission" date="2013-11" db="EMBL/GenBank/DDBJ databases">
        <title>Opisthorchis viverrini - life in the bile duct.</title>
        <authorList>
            <person name="Young N.D."/>
            <person name="Nagarajan N."/>
            <person name="Lin S.J."/>
            <person name="Korhonen P.K."/>
            <person name="Jex A.R."/>
            <person name="Hall R.S."/>
            <person name="Safavi-Hemami H."/>
            <person name="Kaewkong W."/>
            <person name="Bertrand D."/>
            <person name="Gao S."/>
            <person name="Seet Q."/>
            <person name="Wongkham S."/>
            <person name="Teh B.T."/>
            <person name="Wongkham C."/>
            <person name="Intapan P.M."/>
            <person name="Maleewong W."/>
            <person name="Yang X."/>
            <person name="Hu M."/>
            <person name="Wang Z."/>
            <person name="Hofmann A."/>
            <person name="Sternberg P.W."/>
            <person name="Tan P."/>
            <person name="Wang J."/>
            <person name="Gasser R.B."/>
        </authorList>
    </citation>
    <scope>NUCLEOTIDE SEQUENCE [LARGE SCALE GENOMIC DNA]</scope>
</reference>
<proteinExistence type="predicted"/>
<dbReference type="CTD" id="20315360"/>
<evidence type="ECO:0000256" key="1">
    <source>
        <dbReference type="SAM" id="MobiDB-lite"/>
    </source>
</evidence>
<dbReference type="PANTHER" id="PTHR46270">
    <property type="entry name" value="ARMADILLO-TYPE FOLD-RELATED"/>
    <property type="match status" value="1"/>
</dbReference>
<dbReference type="InterPro" id="IPR000477">
    <property type="entry name" value="RT_dom"/>
</dbReference>
<dbReference type="Gene3D" id="1.10.150.50">
    <property type="entry name" value="Transcription Factor, Ets-1"/>
    <property type="match status" value="1"/>
</dbReference>
<dbReference type="PROSITE" id="PS50878">
    <property type="entry name" value="RT_POL"/>
    <property type="match status" value="1"/>
</dbReference>
<evidence type="ECO:0000313" key="3">
    <source>
        <dbReference type="EMBL" id="KER32888.1"/>
    </source>
</evidence>
<dbReference type="GO" id="GO:0007165">
    <property type="term" value="P:signal transduction"/>
    <property type="evidence" value="ECO:0007669"/>
    <property type="project" value="InterPro"/>
</dbReference>
<dbReference type="OrthoDB" id="6234093at2759"/>
<dbReference type="EMBL" id="KL596630">
    <property type="protein sequence ID" value="KER32888.1"/>
    <property type="molecule type" value="Genomic_DNA"/>
</dbReference>
<dbReference type="CDD" id="cd01650">
    <property type="entry name" value="RT_nLTR_like"/>
    <property type="match status" value="1"/>
</dbReference>
<gene>
    <name evidence="3" type="ORF">T265_01172</name>
</gene>
<dbReference type="SUPFAM" id="SSF48371">
    <property type="entry name" value="ARM repeat"/>
    <property type="match status" value="1"/>
</dbReference>
<dbReference type="Gene3D" id="1.25.10.10">
    <property type="entry name" value="Leucine-rich Repeat Variant"/>
    <property type="match status" value="1"/>
</dbReference>
<keyword evidence="4" id="KW-1185">Reference proteome</keyword>
<evidence type="ECO:0000313" key="4">
    <source>
        <dbReference type="Proteomes" id="UP000054324"/>
    </source>
</evidence>
<dbReference type="RefSeq" id="XP_009163397.1">
    <property type="nucleotide sequence ID" value="XM_009165133.1"/>
</dbReference>
<dbReference type="SUPFAM" id="SSF56672">
    <property type="entry name" value="DNA/RNA polymerases"/>
    <property type="match status" value="1"/>
</dbReference>
<dbReference type="InterPro" id="IPR016024">
    <property type="entry name" value="ARM-type_fold"/>
</dbReference>
<accession>A0A074ZZJ6</accession>
<dbReference type="PANTHER" id="PTHR46270:SF2">
    <property type="entry name" value="TIR DOMAIN-CONTAINING PROTEIN"/>
    <property type="match status" value="1"/>
</dbReference>
<dbReference type="Pfam" id="PF13676">
    <property type="entry name" value="TIR_2"/>
    <property type="match status" value="1"/>
</dbReference>
<feature type="domain" description="Reverse transcriptase" evidence="2">
    <location>
        <begin position="1"/>
        <end position="225"/>
    </location>
</feature>
<organism evidence="3 4">
    <name type="scientific">Opisthorchis viverrini</name>
    <name type="common">Southeast Asian liver fluke</name>
    <dbReference type="NCBI Taxonomy" id="6198"/>
    <lineage>
        <taxon>Eukaryota</taxon>
        <taxon>Metazoa</taxon>
        <taxon>Spiralia</taxon>
        <taxon>Lophotrochozoa</taxon>
        <taxon>Platyhelminthes</taxon>
        <taxon>Trematoda</taxon>
        <taxon>Digenea</taxon>
        <taxon>Opisthorchiida</taxon>
        <taxon>Opisthorchiata</taxon>
        <taxon>Opisthorchiidae</taxon>
        <taxon>Opisthorchis</taxon>
    </lineage>
</organism>
<sequence>MHIHVDAKISDGTISAARPISLTSKLCKMMECFLKRAILDHLTSSNLISPAQHGFLTNRTCVTNMLVNMDSLTQAKDEGLISDAIFFDFSKAFDRIPHVPLLHKLESHGIQGKILRCIKALLSDRSFRVRIGSAYASSAPVSIGVPQGSVLGPLLFLIYVNDLPDVLASPCLLFADDFKSWSSNASASQMDIDAAKQWSLDWHAPPNDEKIDAKKDLGIWVSSNLSFSLHHEKSARKAFAISWMIRRTFSRITRMDFHILYGAYVRPLLEYANQVVYSGRTKDVTLIERVQRAATRMVAGLKSVDYETRLAMLDLFPLEYRRLRGDLILTYAPFEQGLKNRFFNVDPANTRRGLISVISQRVDPEPLMDLTADCDLAVKLKHFISCDPLKLDEGVPAFLIDLHNIIHDLDRHQWLPELLDCERFVEFYEKHIKSVIKEDPTGYHSNTSLTVEINFLVQSITQIRSTFCSKLASRQIPHWLFQLIKLPRNNPCICLLQKQARLLTNYSLRILLNILRHYPSMRTSYKKSGGVRTLLSFLSVWSVDGNQRINVRAASSYMPVRVTALLLLSILVNEDENEELHRNDSYISVLIRALNDSLNLHHKPPLYSPSNERAADELLVGLKNIAGLETNKKWLVGCGAVDVLKLALDIAFELKSSVPNPTTCTGSDVLAELALECLWSLAFEPQVYTRLAHDLDLSQRLNRFYDDHLWSYDCCRTSRNIMHFLTDPRLLSTSWTAGERVRDDGHSQAGQLVVVYEKGRRRTMLKLRNQLDRAGYLVWMDFENTCTVDVVARAISRASGLILGLSHAFKLSPYCRYLTQYAHSLGLQPFPVHLEPDYKPDGWLGLYTATFIYIQLTDDSMLSQAVSQLVSQLGNVGLRRSCPRSAPVSPLSRHFSKERTQPIKPAQSSSSSKKMRLCIDTQTSLRTQEPLESCETSSLSTTEHSSSSWLRNGWTSATPSISRPLLAQETLCFERIRKWNSDQVSHWLEENGLSAFRTAFSTVDGPMLAELARLRLFAPNYYLASLDRDMGMSVMEQLRLSAAFTKLALEEAPVP</sequence>
<dbReference type="Proteomes" id="UP000054324">
    <property type="component" value="Unassembled WGS sequence"/>
</dbReference>
<dbReference type="SUPFAM" id="SSF47769">
    <property type="entry name" value="SAM/Pointed domain"/>
    <property type="match status" value="1"/>
</dbReference>
<dbReference type="InterPro" id="IPR013761">
    <property type="entry name" value="SAM/pointed_sf"/>
</dbReference>